<reference evidence="1 2" key="1">
    <citation type="journal article" date="2020" name="Nature">
        <title>Bacterial chemolithoautotrophy via manganese oxidation.</title>
        <authorList>
            <person name="Yu H."/>
            <person name="Leadbetter J.R."/>
        </authorList>
    </citation>
    <scope>NUCLEOTIDE SEQUENCE [LARGE SCALE GENOMIC DNA]</scope>
    <source>
        <strain evidence="1 2">Mn-1</strain>
    </source>
</reference>
<evidence type="ECO:0000313" key="1">
    <source>
        <dbReference type="EMBL" id="NKE72845.1"/>
    </source>
</evidence>
<sequence>MNPEVMRPRLMAASIYIAGFQALRDSVVGRIRDFFWVGFDKSGDKIDPKYMSDVLSRNKSPLYASLDWLKEMNAINDHDLSTFDRVKACRNTLAHKLFSALGTEGLPADFEQCFTDMVSLLRKIEVWWITNVDIPTNPDYDGSDIDEDGLIPGPVMGMQLLFDIALGDDKQSKFYYNQFRTGPGSG</sequence>
<protein>
    <submittedName>
        <fullName evidence="1">Uncharacterized protein</fullName>
    </submittedName>
</protein>
<name>A0A7X6DT24_9BACT</name>
<dbReference type="Proteomes" id="UP000534783">
    <property type="component" value="Unassembled WGS sequence"/>
</dbReference>
<gene>
    <name evidence="1" type="ORF">MNODULE_19010</name>
</gene>
<evidence type="ECO:0000313" key="2">
    <source>
        <dbReference type="Proteomes" id="UP000534783"/>
    </source>
</evidence>
<accession>A0A7X6DT24</accession>
<comment type="caution">
    <text evidence="1">The sequence shown here is derived from an EMBL/GenBank/DDBJ whole genome shotgun (WGS) entry which is preliminary data.</text>
</comment>
<organism evidence="1 2">
    <name type="scientific">Candidatus Manganitrophus noduliformans</name>
    <dbReference type="NCBI Taxonomy" id="2606439"/>
    <lineage>
        <taxon>Bacteria</taxon>
        <taxon>Pseudomonadati</taxon>
        <taxon>Nitrospirota</taxon>
        <taxon>Nitrospiria</taxon>
        <taxon>Candidatus Troglogloeales</taxon>
        <taxon>Candidatus Manganitrophaceae</taxon>
        <taxon>Candidatus Manganitrophus</taxon>
    </lineage>
</organism>
<dbReference type="AlphaFoldDB" id="A0A7X6DT24"/>
<proteinExistence type="predicted"/>
<dbReference type="EMBL" id="VTOW01000004">
    <property type="protein sequence ID" value="NKE72845.1"/>
    <property type="molecule type" value="Genomic_DNA"/>
</dbReference>
<keyword evidence="2" id="KW-1185">Reference proteome</keyword>
<dbReference type="RefSeq" id="WP_168062782.1">
    <property type="nucleotide sequence ID" value="NZ_VTOW01000004.1"/>
</dbReference>